<feature type="compositionally biased region" description="Basic and acidic residues" evidence="1">
    <location>
        <begin position="14"/>
        <end position="26"/>
    </location>
</feature>
<protein>
    <submittedName>
        <fullName evidence="2">Uncharacterized protein</fullName>
    </submittedName>
</protein>
<sequence length="203" mass="22635">MAGAGRSRAGTGTGDHRRTARPDARPSRRHRFRGRRRQGGRTAPRRDEPYSCFRRAVSGGAADHPPRRHQLLCDRQYRIDPDARRHDPDPRQDAQTFRQPEPFRDAVQGYADAGLHPLPAGSADHGRQALCALSSGFPARFRAAGVRAGQSALPQREGHHRHSGELPRTVRRRPRQGQGAGKARGRKDGLRPDHRGIRPDLHP</sequence>
<feature type="compositionally biased region" description="Basic residues" evidence="1">
    <location>
        <begin position="27"/>
        <end position="39"/>
    </location>
</feature>
<feature type="compositionally biased region" description="Basic and acidic residues" evidence="1">
    <location>
        <begin position="186"/>
        <end position="203"/>
    </location>
</feature>
<dbReference type="EMBL" id="VSSQ01033084">
    <property type="protein sequence ID" value="MPM84573.1"/>
    <property type="molecule type" value="Genomic_DNA"/>
</dbReference>
<feature type="compositionally biased region" description="Low complexity" evidence="1">
    <location>
        <begin position="1"/>
        <end position="10"/>
    </location>
</feature>
<reference evidence="2" key="1">
    <citation type="submission" date="2019-08" db="EMBL/GenBank/DDBJ databases">
        <authorList>
            <person name="Kucharzyk K."/>
            <person name="Murdoch R.W."/>
            <person name="Higgins S."/>
            <person name="Loffler F."/>
        </authorList>
    </citation>
    <scope>NUCLEOTIDE SEQUENCE</scope>
</reference>
<proteinExistence type="predicted"/>
<organism evidence="2">
    <name type="scientific">bioreactor metagenome</name>
    <dbReference type="NCBI Taxonomy" id="1076179"/>
    <lineage>
        <taxon>unclassified sequences</taxon>
        <taxon>metagenomes</taxon>
        <taxon>ecological metagenomes</taxon>
    </lineage>
</organism>
<comment type="caution">
    <text evidence="2">The sequence shown here is derived from an EMBL/GenBank/DDBJ whole genome shotgun (WGS) entry which is preliminary data.</text>
</comment>
<gene>
    <name evidence="2" type="ORF">SDC9_131646</name>
</gene>
<feature type="region of interest" description="Disordered" evidence="1">
    <location>
        <begin position="1"/>
        <end position="121"/>
    </location>
</feature>
<accession>A0A645D6J3</accession>
<evidence type="ECO:0000313" key="2">
    <source>
        <dbReference type="EMBL" id="MPM84573.1"/>
    </source>
</evidence>
<name>A0A645D6J3_9ZZZZ</name>
<feature type="compositionally biased region" description="Basic and acidic residues" evidence="1">
    <location>
        <begin position="71"/>
        <end position="92"/>
    </location>
</feature>
<dbReference type="AlphaFoldDB" id="A0A645D6J3"/>
<feature type="region of interest" description="Disordered" evidence="1">
    <location>
        <begin position="145"/>
        <end position="203"/>
    </location>
</feature>
<evidence type="ECO:0000256" key="1">
    <source>
        <dbReference type="SAM" id="MobiDB-lite"/>
    </source>
</evidence>